<keyword evidence="1" id="KW-0812">Transmembrane</keyword>
<dbReference type="RefSeq" id="WP_179534112.1">
    <property type="nucleotide sequence ID" value="NZ_JACBYW010000001.1"/>
</dbReference>
<dbReference type="EMBL" id="JACBYW010000001">
    <property type="protein sequence ID" value="NYH77609.1"/>
    <property type="molecule type" value="Genomic_DNA"/>
</dbReference>
<name>A0A852YVL9_9ACTN</name>
<reference evidence="2 3" key="1">
    <citation type="submission" date="2020-07" db="EMBL/GenBank/DDBJ databases">
        <title>Genomic Encyclopedia of Type Strains, Phase III (KMG-III): the genomes of soil and plant-associated and newly described type strains.</title>
        <authorList>
            <person name="Whitman W."/>
        </authorList>
    </citation>
    <scope>NUCLEOTIDE SEQUENCE [LARGE SCALE GENOMIC DNA]</scope>
    <source>
        <strain evidence="2 3">CECT 8576</strain>
    </source>
</reference>
<proteinExistence type="predicted"/>
<keyword evidence="1" id="KW-1133">Transmembrane helix</keyword>
<sequence>MKCSSRTAWWFAVICAVFFGLSALIMTTYLAMPYAAGTIGSSGRLVVWLCNTVVFASTTYSWRAAYHRALRQEAERAEQAENPPSD</sequence>
<feature type="transmembrane region" description="Helical" evidence="1">
    <location>
        <begin position="43"/>
        <end position="62"/>
    </location>
</feature>
<gene>
    <name evidence="2" type="ORF">FHR84_000923</name>
</gene>
<keyword evidence="1" id="KW-0472">Membrane</keyword>
<organism evidence="2 3">
    <name type="scientific">Actinopolyspora biskrensis</name>
    <dbReference type="NCBI Taxonomy" id="1470178"/>
    <lineage>
        <taxon>Bacteria</taxon>
        <taxon>Bacillati</taxon>
        <taxon>Actinomycetota</taxon>
        <taxon>Actinomycetes</taxon>
        <taxon>Actinopolysporales</taxon>
        <taxon>Actinopolysporaceae</taxon>
        <taxon>Actinopolyspora</taxon>
    </lineage>
</organism>
<keyword evidence="3" id="KW-1185">Reference proteome</keyword>
<evidence type="ECO:0000313" key="3">
    <source>
        <dbReference type="Proteomes" id="UP000548304"/>
    </source>
</evidence>
<comment type="caution">
    <text evidence="2">The sequence shown here is derived from an EMBL/GenBank/DDBJ whole genome shotgun (WGS) entry which is preliminary data.</text>
</comment>
<accession>A0A852YVL9</accession>
<feature type="transmembrane region" description="Helical" evidence="1">
    <location>
        <begin position="7"/>
        <end position="31"/>
    </location>
</feature>
<evidence type="ECO:0000256" key="1">
    <source>
        <dbReference type="SAM" id="Phobius"/>
    </source>
</evidence>
<dbReference type="Proteomes" id="UP000548304">
    <property type="component" value="Unassembled WGS sequence"/>
</dbReference>
<evidence type="ECO:0000313" key="2">
    <source>
        <dbReference type="EMBL" id="NYH77609.1"/>
    </source>
</evidence>
<dbReference type="AlphaFoldDB" id="A0A852YVL9"/>
<protein>
    <submittedName>
        <fullName evidence="2">Uncharacterized protein</fullName>
    </submittedName>
</protein>